<dbReference type="Proteomes" id="UP000663868">
    <property type="component" value="Unassembled WGS sequence"/>
</dbReference>
<feature type="non-terminal residue" evidence="1">
    <location>
        <position position="1"/>
    </location>
</feature>
<comment type="caution">
    <text evidence="1">The sequence shown here is derived from an EMBL/GenBank/DDBJ whole genome shotgun (WGS) entry which is preliminary data.</text>
</comment>
<dbReference type="EMBL" id="CAJOBB010022206">
    <property type="protein sequence ID" value="CAF4382701.1"/>
    <property type="molecule type" value="Genomic_DNA"/>
</dbReference>
<protein>
    <submittedName>
        <fullName evidence="1">Uncharacterized protein</fullName>
    </submittedName>
</protein>
<evidence type="ECO:0000313" key="2">
    <source>
        <dbReference type="Proteomes" id="UP000663868"/>
    </source>
</evidence>
<gene>
    <name evidence="1" type="ORF">KXQ929_LOCUS50004</name>
</gene>
<organism evidence="1 2">
    <name type="scientific">Adineta steineri</name>
    <dbReference type="NCBI Taxonomy" id="433720"/>
    <lineage>
        <taxon>Eukaryota</taxon>
        <taxon>Metazoa</taxon>
        <taxon>Spiralia</taxon>
        <taxon>Gnathifera</taxon>
        <taxon>Rotifera</taxon>
        <taxon>Eurotatoria</taxon>
        <taxon>Bdelloidea</taxon>
        <taxon>Adinetida</taxon>
        <taxon>Adinetidae</taxon>
        <taxon>Adineta</taxon>
    </lineage>
</organism>
<name>A0A820N0R4_9BILA</name>
<accession>A0A820N0R4</accession>
<dbReference type="AlphaFoldDB" id="A0A820N0R4"/>
<proteinExistence type="predicted"/>
<evidence type="ECO:0000313" key="1">
    <source>
        <dbReference type="EMBL" id="CAF4382701.1"/>
    </source>
</evidence>
<reference evidence="1" key="1">
    <citation type="submission" date="2021-02" db="EMBL/GenBank/DDBJ databases">
        <authorList>
            <person name="Nowell W R."/>
        </authorList>
    </citation>
    <scope>NUCLEOTIDE SEQUENCE</scope>
</reference>
<sequence>ELEKSVENFVKQYSLVSYEMKLNYEMKILAYDYDDQLLERTYLQLNPTKYQVCLFI</sequence>